<evidence type="ECO:0000313" key="3">
    <source>
        <dbReference type="Proteomes" id="UP000484255"/>
    </source>
</evidence>
<evidence type="ECO:0000313" key="2">
    <source>
        <dbReference type="EMBL" id="NDY92630.1"/>
    </source>
</evidence>
<dbReference type="SUPFAM" id="SSF55729">
    <property type="entry name" value="Acyl-CoA N-acyltransferases (Nat)"/>
    <property type="match status" value="1"/>
</dbReference>
<name>A0A7C9PJI6_9BURK</name>
<sequence length="223" mass="24945">MTEAAAPETKTPPTFRWIPIRSLVERHRGRILSHLMALAPHDRYLRFGYSASDAQVARYVDMISFDRDEVFGIFNRKLEIIAMAHLAYLQPLPEEAPAAEFGVSVVPAARGRGYGARLFGHAMLHARNRQVDTLVIHALSENAAMLRIARNAGAQVVREGSEAEAKLRLPPMTLGSHLEALVEDQAAELDYQVKLGAKRVDALLGLFTDVRQQVEKVRRDRLE</sequence>
<dbReference type="GO" id="GO:0016747">
    <property type="term" value="F:acyltransferase activity, transferring groups other than amino-acyl groups"/>
    <property type="evidence" value="ECO:0007669"/>
    <property type="project" value="InterPro"/>
</dbReference>
<keyword evidence="2" id="KW-0808">Transferase</keyword>
<dbReference type="EMBL" id="JAAGOH010000020">
    <property type="protein sequence ID" value="NDY92630.1"/>
    <property type="molecule type" value="Genomic_DNA"/>
</dbReference>
<organism evidence="2 3">
    <name type="scientific">Ideonella livida</name>
    <dbReference type="NCBI Taxonomy" id="2707176"/>
    <lineage>
        <taxon>Bacteria</taxon>
        <taxon>Pseudomonadati</taxon>
        <taxon>Pseudomonadota</taxon>
        <taxon>Betaproteobacteria</taxon>
        <taxon>Burkholderiales</taxon>
        <taxon>Sphaerotilaceae</taxon>
        <taxon>Ideonella</taxon>
    </lineage>
</organism>
<proteinExistence type="predicted"/>
<dbReference type="AlphaFoldDB" id="A0A7C9PJI6"/>
<dbReference type="Proteomes" id="UP000484255">
    <property type="component" value="Unassembled WGS sequence"/>
</dbReference>
<protein>
    <submittedName>
        <fullName evidence="2">GNAT family N-acetyltransferase</fullName>
    </submittedName>
</protein>
<gene>
    <name evidence="2" type="ORF">G3A44_15680</name>
</gene>
<dbReference type="CDD" id="cd04301">
    <property type="entry name" value="NAT_SF"/>
    <property type="match status" value="1"/>
</dbReference>
<accession>A0A7C9PJI6</accession>
<dbReference type="Pfam" id="PF13302">
    <property type="entry name" value="Acetyltransf_3"/>
    <property type="match status" value="1"/>
</dbReference>
<dbReference type="PROSITE" id="PS51186">
    <property type="entry name" value="GNAT"/>
    <property type="match status" value="1"/>
</dbReference>
<feature type="domain" description="N-acetyltransferase" evidence="1">
    <location>
        <begin position="33"/>
        <end position="170"/>
    </location>
</feature>
<comment type="caution">
    <text evidence="2">The sequence shown here is derived from an EMBL/GenBank/DDBJ whole genome shotgun (WGS) entry which is preliminary data.</text>
</comment>
<evidence type="ECO:0000259" key="1">
    <source>
        <dbReference type="PROSITE" id="PS51186"/>
    </source>
</evidence>
<reference evidence="2 3" key="1">
    <citation type="submission" date="2020-02" db="EMBL/GenBank/DDBJ databases">
        <title>Ideonella bacterium strain TBM-1.</title>
        <authorList>
            <person name="Chen W.-M."/>
        </authorList>
    </citation>
    <scope>NUCLEOTIDE SEQUENCE [LARGE SCALE GENOMIC DNA]</scope>
    <source>
        <strain evidence="2 3">TBM-1</strain>
    </source>
</reference>
<keyword evidence="3" id="KW-1185">Reference proteome</keyword>
<dbReference type="RefSeq" id="WP_163458683.1">
    <property type="nucleotide sequence ID" value="NZ_JAAGOH010000020.1"/>
</dbReference>
<dbReference type="Gene3D" id="3.40.630.30">
    <property type="match status" value="1"/>
</dbReference>
<dbReference type="InterPro" id="IPR000182">
    <property type="entry name" value="GNAT_dom"/>
</dbReference>
<dbReference type="InterPro" id="IPR016181">
    <property type="entry name" value="Acyl_CoA_acyltransferase"/>
</dbReference>